<evidence type="ECO:0000256" key="7">
    <source>
        <dbReference type="ARBA" id="ARBA00022833"/>
    </source>
</evidence>
<dbReference type="CDD" id="cd00009">
    <property type="entry name" value="AAA"/>
    <property type="match status" value="1"/>
</dbReference>
<dbReference type="SMART" id="SM00439">
    <property type="entry name" value="BAH"/>
    <property type="match status" value="1"/>
</dbReference>
<evidence type="ECO:0000259" key="15">
    <source>
        <dbReference type="PROSITE" id="PS50016"/>
    </source>
</evidence>
<comment type="function">
    <text evidence="13">Component of the origin recognition complex (ORC) that binds origins of replication. DNA-binding is ATP-dependent, however specific DNA sequences that define origins of replication have not been identified so far. ORC is required to assemble the pre-replication complex necessary to initiate DNA replication.</text>
</comment>
<evidence type="ECO:0000256" key="14">
    <source>
        <dbReference type="SAM" id="MobiDB-lite"/>
    </source>
</evidence>
<evidence type="ECO:0000256" key="4">
    <source>
        <dbReference type="ARBA" id="ARBA00022723"/>
    </source>
</evidence>
<dbReference type="GO" id="GO:0005524">
    <property type="term" value="F:ATP binding"/>
    <property type="evidence" value="ECO:0007669"/>
    <property type="project" value="UniProtKB-KW"/>
</dbReference>
<feature type="domain" description="BAH" evidence="16">
    <location>
        <begin position="153"/>
        <end position="270"/>
    </location>
</feature>
<proteinExistence type="inferred from homology"/>
<feature type="region of interest" description="Disordered" evidence="14">
    <location>
        <begin position="1"/>
        <end position="55"/>
    </location>
</feature>
<evidence type="ECO:0000256" key="2">
    <source>
        <dbReference type="ARBA" id="ARBA00008398"/>
    </source>
</evidence>
<dbReference type="SUPFAM" id="SSF52540">
    <property type="entry name" value="P-loop containing nucleoside triphosphate hydrolases"/>
    <property type="match status" value="1"/>
</dbReference>
<evidence type="ECO:0000256" key="5">
    <source>
        <dbReference type="ARBA" id="ARBA00022741"/>
    </source>
</evidence>
<dbReference type="PROSITE" id="PS01359">
    <property type="entry name" value="ZF_PHD_1"/>
    <property type="match status" value="1"/>
</dbReference>
<dbReference type="STRING" id="29655.A0A0K9P405"/>
<dbReference type="Gene3D" id="1.10.8.60">
    <property type="match status" value="1"/>
</dbReference>
<dbReference type="SUPFAM" id="SSF57903">
    <property type="entry name" value="FYVE/PHD zinc finger"/>
    <property type="match status" value="1"/>
</dbReference>
<comment type="subcellular location">
    <subcellularLocation>
        <location evidence="1 13">Nucleus</location>
    </subcellularLocation>
</comment>
<evidence type="ECO:0000256" key="11">
    <source>
        <dbReference type="ARBA" id="ARBA00023242"/>
    </source>
</evidence>
<comment type="caution">
    <text evidence="17">The sequence shown here is derived from an EMBL/GenBank/DDBJ whole genome shotgun (WGS) entry which is preliminary data.</text>
</comment>
<dbReference type="InterPro" id="IPR013083">
    <property type="entry name" value="Znf_RING/FYVE/PHD"/>
</dbReference>
<dbReference type="InterPro" id="IPR027417">
    <property type="entry name" value="P-loop_NTPase"/>
</dbReference>
<dbReference type="InterPro" id="IPR011011">
    <property type="entry name" value="Znf_FYVE_PHD"/>
</dbReference>
<evidence type="ECO:0000256" key="9">
    <source>
        <dbReference type="ARBA" id="ARBA00022842"/>
    </source>
</evidence>
<dbReference type="PROSITE" id="PS50016">
    <property type="entry name" value="ZF_PHD_2"/>
    <property type="match status" value="1"/>
</dbReference>
<dbReference type="Pfam" id="PF00004">
    <property type="entry name" value="AAA"/>
    <property type="match status" value="1"/>
</dbReference>
<dbReference type="GO" id="GO:0033314">
    <property type="term" value="P:mitotic DNA replication checkpoint signaling"/>
    <property type="evidence" value="ECO:0000318"/>
    <property type="project" value="GO_Central"/>
</dbReference>
<dbReference type="InterPro" id="IPR050311">
    <property type="entry name" value="ORC1/CDC6"/>
</dbReference>
<dbReference type="InterPro" id="IPR019786">
    <property type="entry name" value="Zinc_finger_PHD-type_CS"/>
</dbReference>
<evidence type="ECO:0000256" key="13">
    <source>
        <dbReference type="RuleBase" id="RU365058"/>
    </source>
</evidence>
<dbReference type="GO" id="GO:0008270">
    <property type="term" value="F:zinc ion binding"/>
    <property type="evidence" value="ECO:0007669"/>
    <property type="project" value="UniProtKB-KW"/>
</dbReference>
<name>A0A0K9P405_ZOSMR</name>
<evidence type="ECO:0000256" key="10">
    <source>
        <dbReference type="ARBA" id="ARBA00023125"/>
    </source>
</evidence>
<dbReference type="GO" id="GO:0003688">
    <property type="term" value="F:DNA replication origin binding"/>
    <property type="evidence" value="ECO:0000318"/>
    <property type="project" value="GO_Central"/>
</dbReference>
<dbReference type="InterPro" id="IPR019787">
    <property type="entry name" value="Znf_PHD-finger"/>
</dbReference>
<keyword evidence="4" id="KW-0479">Metal-binding</keyword>
<protein>
    <recommendedName>
        <fullName evidence="13">Origin recognition complex subunit 1</fullName>
    </recommendedName>
</protein>
<keyword evidence="11 13" id="KW-0539">Nucleus</keyword>
<evidence type="ECO:0000259" key="16">
    <source>
        <dbReference type="PROSITE" id="PS51038"/>
    </source>
</evidence>
<dbReference type="SMART" id="SM00382">
    <property type="entry name" value="AAA"/>
    <property type="match status" value="1"/>
</dbReference>
<dbReference type="PANTHER" id="PTHR10763">
    <property type="entry name" value="CELL DIVISION CONTROL PROTEIN 6-RELATED"/>
    <property type="match status" value="1"/>
</dbReference>
<dbReference type="GO" id="GO:0003682">
    <property type="term" value="F:chromatin binding"/>
    <property type="evidence" value="ECO:0007669"/>
    <property type="project" value="InterPro"/>
</dbReference>
<evidence type="ECO:0000256" key="3">
    <source>
        <dbReference type="ARBA" id="ARBA00022705"/>
    </source>
</evidence>
<dbReference type="Pfam" id="PF01426">
    <property type="entry name" value="BAH"/>
    <property type="match status" value="1"/>
</dbReference>
<dbReference type="GO" id="GO:0016887">
    <property type="term" value="F:ATP hydrolysis activity"/>
    <property type="evidence" value="ECO:0007669"/>
    <property type="project" value="InterPro"/>
</dbReference>
<dbReference type="SMART" id="SM00249">
    <property type="entry name" value="PHD"/>
    <property type="match status" value="1"/>
</dbReference>
<dbReference type="InterPro" id="IPR015163">
    <property type="entry name" value="Cdc6_C"/>
</dbReference>
<evidence type="ECO:0000256" key="8">
    <source>
        <dbReference type="ARBA" id="ARBA00022840"/>
    </source>
</evidence>
<feature type="compositionally biased region" description="Low complexity" evidence="14">
    <location>
        <begin position="1"/>
        <end position="14"/>
    </location>
</feature>
<dbReference type="GO" id="GO:0005664">
    <property type="term" value="C:nuclear origin of replication recognition complex"/>
    <property type="evidence" value="ECO:0000318"/>
    <property type="project" value="GO_Central"/>
</dbReference>
<dbReference type="OMA" id="RVCFKAG"/>
<comment type="similarity">
    <text evidence="2 13">Belongs to the ORC1 family.</text>
</comment>
<keyword evidence="8 13" id="KW-0067">ATP-binding</keyword>
<dbReference type="Gene3D" id="3.40.50.300">
    <property type="entry name" value="P-loop containing nucleotide triphosphate hydrolases"/>
    <property type="match status" value="1"/>
</dbReference>
<sequence>MTAVTKLATTTTPAKPKRLANPKSPKTHLSPKTPDKTPISRRSSCRKTGQDSSRRGLKKRIYYSVVEYDGEEFVVGDDVYVKRTDDDVEPSEDEVEECRVCYADKNCVMLECEDCLGGFHLSCLNPPLRKVPKGDWICAFCKGRKMGKVVEYPKPPKGKIVKKTAKERLLASQLFAARIMSLWKEKDGTFGTNVCWYVIPEETNAGRREHNLKRELFKTNHFQDIEMESIIRHCYVMSPKEYSKANDQGDDVFYCEYEYDIHWHSFKRIDEIKSSKNDDGEDADKDKDWNLLNEYISDTEEELEFEKESIKVSSVNRQKKIGRAPNSHKGRVLGGQRIGIQKISEHIRCHKQTELERGKGAVRLASLTKSLPCREKEMTEITAFIKGSISEDQCLGRCLYIHGVPGTGKTMSVHAVMEDLKLEVNRRSMKPYSFIEINCLKLSSPENIYKVIYEALSGHRIGWKKALHILNSRFSERSNKCKNSDQPCVILIDELDVLVTRNQSVLYNILDWPTKPNSKLVIIGIANTMDLPEKLLPRISSRMGIQRLCFAPYNYQQLQEIIFCRLDGSNVFDKQAIEFASRKVAAISGDARRALEICRRAAELANYRRKTSKSDFSSDIAKDSNTGKCFVDMDDVEAAIQEMFQAPHIQVIRSCSKLSKIVLVAIVHVLCRTGMSELTFEKLAMSVSSLCSNNGEDVPAWDSILKASCKLGECKIIICNDASMHRFQKLQLNFPSDDVIFALKNCQEVPWLAKYM</sequence>
<evidence type="ECO:0000313" key="18">
    <source>
        <dbReference type="Proteomes" id="UP000036987"/>
    </source>
</evidence>
<dbReference type="Gene3D" id="3.30.40.10">
    <property type="entry name" value="Zinc/RING finger domain, C3HC4 (zinc finger)"/>
    <property type="match status" value="1"/>
</dbReference>
<dbReference type="InterPro" id="IPR001025">
    <property type="entry name" value="BAH_dom"/>
</dbReference>
<dbReference type="EMBL" id="LFYR01001213">
    <property type="protein sequence ID" value="KMZ63718.1"/>
    <property type="molecule type" value="Genomic_DNA"/>
</dbReference>
<dbReference type="InterPro" id="IPR001965">
    <property type="entry name" value="Znf_PHD"/>
</dbReference>
<keyword evidence="18" id="KW-1185">Reference proteome</keyword>
<keyword evidence="3 13" id="KW-0235">DNA replication</keyword>
<reference evidence="18" key="1">
    <citation type="journal article" date="2016" name="Nature">
        <title>The genome of the seagrass Zostera marina reveals angiosperm adaptation to the sea.</title>
        <authorList>
            <person name="Olsen J.L."/>
            <person name="Rouze P."/>
            <person name="Verhelst B."/>
            <person name="Lin Y.-C."/>
            <person name="Bayer T."/>
            <person name="Collen J."/>
            <person name="Dattolo E."/>
            <person name="De Paoli E."/>
            <person name="Dittami S."/>
            <person name="Maumus F."/>
            <person name="Michel G."/>
            <person name="Kersting A."/>
            <person name="Lauritano C."/>
            <person name="Lohaus R."/>
            <person name="Toepel M."/>
            <person name="Tonon T."/>
            <person name="Vanneste K."/>
            <person name="Amirebrahimi M."/>
            <person name="Brakel J."/>
            <person name="Bostroem C."/>
            <person name="Chovatia M."/>
            <person name="Grimwood J."/>
            <person name="Jenkins J.W."/>
            <person name="Jueterbock A."/>
            <person name="Mraz A."/>
            <person name="Stam W.T."/>
            <person name="Tice H."/>
            <person name="Bornberg-Bauer E."/>
            <person name="Green P.J."/>
            <person name="Pearson G.A."/>
            <person name="Procaccini G."/>
            <person name="Duarte C.M."/>
            <person name="Schmutz J."/>
            <person name="Reusch T.B.H."/>
            <person name="Van de Peer Y."/>
        </authorList>
    </citation>
    <scope>NUCLEOTIDE SEQUENCE [LARGE SCALE GENOMIC DNA]</scope>
    <source>
        <strain evidence="18">cv. Finnish</strain>
    </source>
</reference>
<evidence type="ECO:0000256" key="12">
    <source>
        <dbReference type="PROSITE-ProRule" id="PRU00146"/>
    </source>
</evidence>
<dbReference type="FunFam" id="3.40.50.300:FF:000199">
    <property type="entry name" value="Origin recognition complex subunit 1"/>
    <property type="match status" value="1"/>
</dbReference>
<dbReference type="InterPro" id="IPR003593">
    <property type="entry name" value="AAA+_ATPase"/>
</dbReference>
<keyword evidence="6 12" id="KW-0863">Zinc-finger</keyword>
<keyword evidence="5 13" id="KW-0547">Nucleotide-binding</keyword>
<dbReference type="InterPro" id="IPR043151">
    <property type="entry name" value="BAH_sf"/>
</dbReference>
<dbReference type="GO" id="GO:0006270">
    <property type="term" value="P:DNA replication initiation"/>
    <property type="evidence" value="ECO:0000318"/>
    <property type="project" value="GO_Central"/>
</dbReference>
<dbReference type="OrthoDB" id="1926878at2759"/>
<dbReference type="AlphaFoldDB" id="A0A0K9P405"/>
<dbReference type="Gene3D" id="2.30.30.490">
    <property type="match status" value="1"/>
</dbReference>
<gene>
    <name evidence="17" type="ORF">ZOSMA_3G02030</name>
</gene>
<dbReference type="PANTHER" id="PTHR10763:SF23">
    <property type="entry name" value="ORIGIN RECOGNITION COMPLEX SUBUNIT 1"/>
    <property type="match status" value="1"/>
</dbReference>
<keyword evidence="9" id="KW-0460">Magnesium</keyword>
<dbReference type="InterPro" id="IPR003959">
    <property type="entry name" value="ATPase_AAA_core"/>
</dbReference>
<dbReference type="Pfam" id="PF09079">
    <property type="entry name" value="WHD_Cdc6"/>
    <property type="match status" value="1"/>
</dbReference>
<dbReference type="Proteomes" id="UP000036987">
    <property type="component" value="Unassembled WGS sequence"/>
</dbReference>
<dbReference type="Pfam" id="PF17872">
    <property type="entry name" value="AAA_lid_10"/>
    <property type="match status" value="1"/>
</dbReference>
<dbReference type="PROSITE" id="PS51038">
    <property type="entry name" value="BAH"/>
    <property type="match status" value="1"/>
</dbReference>
<accession>A0A0K9P405</accession>
<evidence type="ECO:0000313" key="17">
    <source>
        <dbReference type="EMBL" id="KMZ63718.1"/>
    </source>
</evidence>
<evidence type="ECO:0000256" key="6">
    <source>
        <dbReference type="ARBA" id="ARBA00022771"/>
    </source>
</evidence>
<feature type="domain" description="PHD-type" evidence="15">
    <location>
        <begin position="95"/>
        <end position="144"/>
    </location>
</feature>
<keyword evidence="7" id="KW-0862">Zinc</keyword>
<comment type="subunit">
    <text evidence="13">Component of the origin recognition complex (ORC) composed of at least ORC1, ORC2, ORC3, ORC4, ORC5 and ORC6. ORC is regulated in a cell-cycle and development dependent manner. It is sequentially assembled at the exit from anaphase of mitosis and disassembled as cells enter S phase. Binds unmodified and methylated histone H3.</text>
</comment>
<dbReference type="InterPro" id="IPR041083">
    <property type="entry name" value="AAA_lid_10"/>
</dbReference>
<keyword evidence="10 13" id="KW-0238">DNA-binding</keyword>
<dbReference type="FunFam" id="1.10.8.60:FF:000082">
    <property type="entry name" value="Origin recognition complex subunit 1"/>
    <property type="match status" value="1"/>
</dbReference>
<organism evidence="17 18">
    <name type="scientific">Zostera marina</name>
    <name type="common">Eelgrass</name>
    <dbReference type="NCBI Taxonomy" id="29655"/>
    <lineage>
        <taxon>Eukaryota</taxon>
        <taxon>Viridiplantae</taxon>
        <taxon>Streptophyta</taxon>
        <taxon>Embryophyta</taxon>
        <taxon>Tracheophyta</taxon>
        <taxon>Spermatophyta</taxon>
        <taxon>Magnoliopsida</taxon>
        <taxon>Liliopsida</taxon>
        <taxon>Zosteraceae</taxon>
        <taxon>Zostera</taxon>
    </lineage>
</organism>
<evidence type="ECO:0000256" key="1">
    <source>
        <dbReference type="ARBA" id="ARBA00004123"/>
    </source>
</evidence>